<dbReference type="PANTHER" id="PTHR47510">
    <property type="entry name" value="REVERSE TRANSCRIPTASE DOMAIN-CONTAINING PROTEIN"/>
    <property type="match status" value="1"/>
</dbReference>
<dbReference type="EMBL" id="RHFK02000016">
    <property type="protein sequence ID" value="TWW63627.1"/>
    <property type="molecule type" value="Genomic_DNA"/>
</dbReference>
<name>A0A5C6NDP0_9TELE</name>
<reference evidence="2 3" key="1">
    <citation type="submission" date="2019-04" db="EMBL/GenBank/DDBJ databases">
        <title>Chromosome genome assembly for Takifugu flavidus.</title>
        <authorList>
            <person name="Xiao S."/>
        </authorList>
    </citation>
    <scope>NUCLEOTIDE SEQUENCE [LARGE SCALE GENOMIC DNA]</scope>
    <source>
        <strain evidence="2">HTHZ2018</strain>
        <tissue evidence="2">Muscle</tissue>
    </source>
</reference>
<dbReference type="AlphaFoldDB" id="A0A5C6NDP0"/>
<proteinExistence type="predicted"/>
<evidence type="ECO:0000259" key="1">
    <source>
        <dbReference type="Pfam" id="PF00078"/>
    </source>
</evidence>
<evidence type="ECO:0000313" key="3">
    <source>
        <dbReference type="Proteomes" id="UP000324091"/>
    </source>
</evidence>
<feature type="domain" description="Reverse transcriptase" evidence="1">
    <location>
        <begin position="177"/>
        <end position="306"/>
    </location>
</feature>
<sequence length="316" mass="35264">MALSQAAASSSSSLHLILCREAERYCLHARPGDGSKTTVRADRDTTAAGKKKGGGLAVFIRNRWCNLEHIHVKECVCSPDVELIAIGLRPYYLPREFTNVIAITVYSPPTGKANTACDVIHSVTADLQTKHPGAFILITGDFNHASLSSTLPTFHQYVQCSMRDSKTLDLLYANVTSALVLSHLRPLVSPFQDPLQFAYQPKVGVDDAVIYLLQRAYSSLDRLNTTVRVMFFDFSSAFNTIQPRLLRAKLEKIQMDAPLVSWIKDYLTGRPQFVRLRSCVSDPLMSNTGAPQGTVLSPFLFTHLWQRLRLCLQFFP</sequence>
<dbReference type="Proteomes" id="UP000324091">
    <property type="component" value="Chromosome 3"/>
</dbReference>
<gene>
    <name evidence="2" type="ORF">D4764_03G0006350</name>
</gene>
<dbReference type="PANTHER" id="PTHR47510:SF3">
    <property type="entry name" value="ENDO_EXONUCLEASE_PHOSPHATASE DOMAIN-CONTAINING PROTEIN"/>
    <property type="match status" value="1"/>
</dbReference>
<dbReference type="SUPFAM" id="SSF56219">
    <property type="entry name" value="DNase I-like"/>
    <property type="match status" value="1"/>
</dbReference>
<protein>
    <recommendedName>
        <fullName evidence="1">Reverse transcriptase domain-containing protein</fullName>
    </recommendedName>
</protein>
<dbReference type="Pfam" id="PF00078">
    <property type="entry name" value="RVT_1"/>
    <property type="match status" value="1"/>
</dbReference>
<dbReference type="Gene3D" id="3.60.10.10">
    <property type="entry name" value="Endonuclease/exonuclease/phosphatase"/>
    <property type="match status" value="1"/>
</dbReference>
<comment type="caution">
    <text evidence="2">The sequence shown here is derived from an EMBL/GenBank/DDBJ whole genome shotgun (WGS) entry which is preliminary data.</text>
</comment>
<organism evidence="2 3">
    <name type="scientific">Takifugu flavidus</name>
    <name type="common">sansaifugu</name>
    <dbReference type="NCBI Taxonomy" id="433684"/>
    <lineage>
        <taxon>Eukaryota</taxon>
        <taxon>Metazoa</taxon>
        <taxon>Chordata</taxon>
        <taxon>Craniata</taxon>
        <taxon>Vertebrata</taxon>
        <taxon>Euteleostomi</taxon>
        <taxon>Actinopterygii</taxon>
        <taxon>Neopterygii</taxon>
        <taxon>Teleostei</taxon>
        <taxon>Neoteleostei</taxon>
        <taxon>Acanthomorphata</taxon>
        <taxon>Eupercaria</taxon>
        <taxon>Tetraodontiformes</taxon>
        <taxon>Tetradontoidea</taxon>
        <taxon>Tetraodontidae</taxon>
        <taxon>Takifugu</taxon>
    </lineage>
</organism>
<evidence type="ECO:0000313" key="2">
    <source>
        <dbReference type="EMBL" id="TWW63627.1"/>
    </source>
</evidence>
<keyword evidence="3" id="KW-1185">Reference proteome</keyword>
<dbReference type="InterPro" id="IPR036691">
    <property type="entry name" value="Endo/exonu/phosph_ase_sf"/>
</dbReference>
<dbReference type="InterPro" id="IPR000477">
    <property type="entry name" value="RT_dom"/>
</dbReference>
<accession>A0A5C6NDP0</accession>